<evidence type="ECO:0000256" key="7">
    <source>
        <dbReference type="ARBA" id="ARBA00023125"/>
    </source>
</evidence>
<evidence type="ECO:0000256" key="4">
    <source>
        <dbReference type="ARBA" id="ARBA00022723"/>
    </source>
</evidence>
<dbReference type="PANTHER" id="PTHR47165:SF4">
    <property type="entry name" value="OS03G0429900 PROTEIN"/>
    <property type="match status" value="1"/>
</dbReference>
<dbReference type="Gene3D" id="2.40.50.140">
    <property type="entry name" value="Nucleic acid-binding proteins"/>
    <property type="match status" value="2"/>
</dbReference>
<dbReference type="EMBL" id="CVRI01000004">
    <property type="protein sequence ID" value="CRK87371.1"/>
    <property type="molecule type" value="Genomic_DNA"/>
</dbReference>
<comment type="subcellular location">
    <subcellularLocation>
        <location evidence="1">Nucleus</location>
    </subcellularLocation>
</comment>
<keyword evidence="3" id="KW-0235">DNA replication</keyword>
<dbReference type="CDD" id="cd04476">
    <property type="entry name" value="RPA1_DBD_C"/>
    <property type="match status" value="1"/>
</dbReference>
<evidence type="ECO:0000256" key="2">
    <source>
        <dbReference type="ARBA" id="ARBA00005690"/>
    </source>
</evidence>
<protein>
    <submittedName>
        <fullName evidence="11">CLUMA_CG001173, isoform A</fullName>
    </submittedName>
</protein>
<evidence type="ECO:0000259" key="9">
    <source>
        <dbReference type="Pfam" id="PF08646"/>
    </source>
</evidence>
<dbReference type="PANTHER" id="PTHR47165">
    <property type="entry name" value="OS03G0429900 PROTEIN"/>
    <property type="match status" value="1"/>
</dbReference>
<dbReference type="GO" id="GO:0003677">
    <property type="term" value="F:DNA binding"/>
    <property type="evidence" value="ECO:0007669"/>
    <property type="project" value="UniProtKB-KW"/>
</dbReference>
<evidence type="ECO:0000313" key="12">
    <source>
        <dbReference type="Proteomes" id="UP000183832"/>
    </source>
</evidence>
<dbReference type="InterPro" id="IPR031657">
    <property type="entry name" value="REPA_OB_2"/>
</dbReference>
<comment type="similarity">
    <text evidence="2">Belongs to the replication factor A protein 1 family.</text>
</comment>
<sequence length="317" mass="35794">MSAKGVGTFVNIIAICKEATDVINLVSRAGKDLTKREVTLVDQSGASIIWTLWGEEAQKFKSSEQPVVLLKGAKIGEFAGGKTLGASTMKLNPDIPESHNLLEWFKTGGHQKDVKSLSCTNGNFFTEWAFVNDINPSGQFKSKSPGFYRIKASIKKIIPDYYEACINTGCYKKVSERNGTYKCIKCNNESTEFIYSVLINMCIDDWTSECGAIGFSEVSEKLFKKNSNEIIEMIRNNSINTVIKDLKFQQRVFKYHEYNEMLISNIERLTDLKINKAESMDITTDSQNEPMEILKENESMDITRVGRSNNFLDRRSS</sequence>
<name>A0A1J1HHL0_9DIPT</name>
<dbReference type="AlphaFoldDB" id="A0A1J1HHL0"/>
<dbReference type="Pfam" id="PF08646">
    <property type="entry name" value="Rep_fac-A_C"/>
    <property type="match status" value="1"/>
</dbReference>
<dbReference type="Proteomes" id="UP000183832">
    <property type="component" value="Unassembled WGS sequence"/>
</dbReference>
<dbReference type="GO" id="GO:0005634">
    <property type="term" value="C:nucleus"/>
    <property type="evidence" value="ECO:0007669"/>
    <property type="project" value="UniProtKB-SubCell"/>
</dbReference>
<dbReference type="InterPro" id="IPR012340">
    <property type="entry name" value="NA-bd_OB-fold"/>
</dbReference>
<keyword evidence="7" id="KW-0238">DNA-binding</keyword>
<organism evidence="11 12">
    <name type="scientific">Clunio marinus</name>
    <dbReference type="NCBI Taxonomy" id="568069"/>
    <lineage>
        <taxon>Eukaryota</taxon>
        <taxon>Metazoa</taxon>
        <taxon>Ecdysozoa</taxon>
        <taxon>Arthropoda</taxon>
        <taxon>Hexapoda</taxon>
        <taxon>Insecta</taxon>
        <taxon>Pterygota</taxon>
        <taxon>Neoptera</taxon>
        <taxon>Endopterygota</taxon>
        <taxon>Diptera</taxon>
        <taxon>Nematocera</taxon>
        <taxon>Chironomoidea</taxon>
        <taxon>Chironomidae</taxon>
        <taxon>Clunio</taxon>
    </lineage>
</organism>
<dbReference type="InterPro" id="IPR013955">
    <property type="entry name" value="Rep_factor-A_C"/>
</dbReference>
<evidence type="ECO:0000256" key="1">
    <source>
        <dbReference type="ARBA" id="ARBA00004123"/>
    </source>
</evidence>
<evidence type="ECO:0000313" key="11">
    <source>
        <dbReference type="EMBL" id="CRK87371.1"/>
    </source>
</evidence>
<keyword evidence="4" id="KW-0479">Metal-binding</keyword>
<dbReference type="OrthoDB" id="1751331at2759"/>
<dbReference type="CDD" id="cd04475">
    <property type="entry name" value="RPA1_DBD_B"/>
    <property type="match status" value="1"/>
</dbReference>
<accession>A0A1J1HHL0</accession>
<dbReference type="FunFam" id="2.40.50.140:FF:000064">
    <property type="entry name" value="Replication protein A subunit"/>
    <property type="match status" value="1"/>
</dbReference>
<gene>
    <name evidence="11" type="ORF">CLUMA_CG001173</name>
</gene>
<dbReference type="SUPFAM" id="SSF50249">
    <property type="entry name" value="Nucleic acid-binding proteins"/>
    <property type="match status" value="2"/>
</dbReference>
<evidence type="ECO:0000256" key="5">
    <source>
        <dbReference type="ARBA" id="ARBA00022771"/>
    </source>
</evidence>
<feature type="domain" description="Replication factor A C-terminal" evidence="9">
    <location>
        <begin position="147"/>
        <end position="286"/>
    </location>
</feature>
<evidence type="ECO:0000256" key="6">
    <source>
        <dbReference type="ARBA" id="ARBA00022833"/>
    </source>
</evidence>
<keyword evidence="8" id="KW-0539">Nucleus</keyword>
<keyword evidence="12" id="KW-1185">Reference proteome</keyword>
<evidence type="ECO:0000256" key="3">
    <source>
        <dbReference type="ARBA" id="ARBA00022705"/>
    </source>
</evidence>
<dbReference type="Pfam" id="PF16900">
    <property type="entry name" value="REPA_OB_2"/>
    <property type="match status" value="1"/>
</dbReference>
<reference evidence="11 12" key="1">
    <citation type="submission" date="2015-04" db="EMBL/GenBank/DDBJ databases">
        <authorList>
            <person name="Syromyatnikov M.Y."/>
            <person name="Popov V.N."/>
        </authorList>
    </citation>
    <scope>NUCLEOTIDE SEQUENCE [LARGE SCALE GENOMIC DNA]</scope>
</reference>
<feature type="domain" description="Replication protein A OB" evidence="10">
    <location>
        <begin position="7"/>
        <end position="85"/>
    </location>
</feature>
<dbReference type="InterPro" id="IPR047192">
    <property type="entry name" value="Euk_RPA1_DBD_C"/>
</dbReference>
<evidence type="ECO:0000256" key="8">
    <source>
        <dbReference type="ARBA" id="ARBA00023242"/>
    </source>
</evidence>
<dbReference type="GO" id="GO:0008270">
    <property type="term" value="F:zinc ion binding"/>
    <property type="evidence" value="ECO:0007669"/>
    <property type="project" value="UniProtKB-KW"/>
</dbReference>
<keyword evidence="6" id="KW-0862">Zinc</keyword>
<dbReference type="GO" id="GO:0006260">
    <property type="term" value="P:DNA replication"/>
    <property type="evidence" value="ECO:0007669"/>
    <property type="project" value="UniProtKB-KW"/>
</dbReference>
<dbReference type="STRING" id="568069.A0A1J1HHL0"/>
<evidence type="ECO:0000259" key="10">
    <source>
        <dbReference type="Pfam" id="PF16900"/>
    </source>
</evidence>
<keyword evidence="5" id="KW-0863">Zinc-finger</keyword>
<proteinExistence type="inferred from homology"/>